<gene>
    <name evidence="2" type="ORF">L0M17_00820</name>
</gene>
<feature type="compositionally biased region" description="Basic and acidic residues" evidence="1">
    <location>
        <begin position="31"/>
        <end position="46"/>
    </location>
</feature>
<evidence type="ECO:0000313" key="2">
    <source>
        <dbReference type="EMBL" id="MCH6468538.1"/>
    </source>
</evidence>
<accession>A0ABS9TVU5</accession>
<feature type="region of interest" description="Disordered" evidence="1">
    <location>
        <begin position="1"/>
        <end position="59"/>
    </location>
</feature>
<name>A0ABS9TVU5_9MICC</name>
<reference evidence="2 3" key="1">
    <citation type="submission" date="2022-03" db="EMBL/GenBank/DDBJ databases">
        <title>Sinomonas sp. isolated from a soil.</title>
        <authorList>
            <person name="Han J."/>
            <person name="Kim D.-U."/>
        </authorList>
    </citation>
    <scope>NUCLEOTIDE SEQUENCE [LARGE SCALE GENOMIC DNA]</scope>
    <source>
        <strain evidence="2 3">5-5</strain>
    </source>
</reference>
<dbReference type="Proteomes" id="UP001202922">
    <property type="component" value="Unassembled WGS sequence"/>
</dbReference>
<sequence length="59" mass="6461">MTSPIDQPDDDLERAEDQVPEPQQEKGSIAPEKDPERAEELEKEAYGGDDDAPDVPLPG</sequence>
<proteinExistence type="predicted"/>
<evidence type="ECO:0000313" key="3">
    <source>
        <dbReference type="Proteomes" id="UP001202922"/>
    </source>
</evidence>
<protein>
    <submittedName>
        <fullName evidence="2">Uncharacterized protein</fullName>
    </submittedName>
</protein>
<organism evidence="2 3">
    <name type="scientific">Sinomonas terrae</name>
    <dbReference type="NCBI Taxonomy" id="2908838"/>
    <lineage>
        <taxon>Bacteria</taxon>
        <taxon>Bacillati</taxon>
        <taxon>Actinomycetota</taxon>
        <taxon>Actinomycetes</taxon>
        <taxon>Micrococcales</taxon>
        <taxon>Micrococcaceae</taxon>
        <taxon>Sinomonas</taxon>
    </lineage>
</organism>
<dbReference type="EMBL" id="JAKZBV010000001">
    <property type="protein sequence ID" value="MCH6468538.1"/>
    <property type="molecule type" value="Genomic_DNA"/>
</dbReference>
<evidence type="ECO:0000256" key="1">
    <source>
        <dbReference type="SAM" id="MobiDB-lite"/>
    </source>
</evidence>
<dbReference type="RefSeq" id="WP_241050338.1">
    <property type="nucleotide sequence ID" value="NZ_JAKZBV010000001.1"/>
</dbReference>
<keyword evidence="3" id="KW-1185">Reference proteome</keyword>
<comment type="caution">
    <text evidence="2">The sequence shown here is derived from an EMBL/GenBank/DDBJ whole genome shotgun (WGS) entry which is preliminary data.</text>
</comment>